<organism evidence="1 2">
    <name type="scientific">Fibrella aquatilis</name>
    <dbReference type="NCBI Taxonomy" id="2817059"/>
    <lineage>
        <taxon>Bacteria</taxon>
        <taxon>Pseudomonadati</taxon>
        <taxon>Bacteroidota</taxon>
        <taxon>Cytophagia</taxon>
        <taxon>Cytophagales</taxon>
        <taxon>Spirosomataceae</taxon>
        <taxon>Fibrella</taxon>
    </lineage>
</organism>
<evidence type="ECO:0000313" key="1">
    <source>
        <dbReference type="EMBL" id="MBO0929982.1"/>
    </source>
</evidence>
<dbReference type="EMBL" id="JAFMYU010000002">
    <property type="protein sequence ID" value="MBO0929982.1"/>
    <property type="molecule type" value="Genomic_DNA"/>
</dbReference>
<dbReference type="AlphaFoldDB" id="A0A939G085"/>
<sequence length="194" mass="22489">MKHILLILVLTTHLIRVTAQPIQYRGVKILFPSTVKGACERNKLGFKPPGFYYAQLADSVIMSLGYVYTMADFYNETQPASVLYDRQLTTYLFKFEDKTGRFEVEQKNLEMLIGRRLTLSNEEGSSSINYTSEKRKQMPVFGNFRLARGATKDGVFVFLREVPRLSYKQKPLLQVFFFKNIPPEEIEIRVHAMD</sequence>
<gene>
    <name evidence="1" type="ORF">J2I48_03205</name>
</gene>
<keyword evidence="2" id="KW-1185">Reference proteome</keyword>
<dbReference type="RefSeq" id="WP_207333949.1">
    <property type="nucleotide sequence ID" value="NZ_JAFMYU010000002.1"/>
</dbReference>
<reference evidence="1 2" key="1">
    <citation type="submission" date="2021-03" db="EMBL/GenBank/DDBJ databases">
        <title>Fibrella sp. HMF5036 genome sequencing and assembly.</title>
        <authorList>
            <person name="Kang H."/>
            <person name="Kim H."/>
            <person name="Bae S."/>
            <person name="Joh K."/>
        </authorList>
    </citation>
    <scope>NUCLEOTIDE SEQUENCE [LARGE SCALE GENOMIC DNA]</scope>
    <source>
        <strain evidence="1 2">HMF5036</strain>
    </source>
</reference>
<dbReference type="Proteomes" id="UP000664795">
    <property type="component" value="Unassembled WGS sequence"/>
</dbReference>
<accession>A0A939G085</accession>
<evidence type="ECO:0000313" key="2">
    <source>
        <dbReference type="Proteomes" id="UP000664795"/>
    </source>
</evidence>
<protein>
    <submittedName>
        <fullName evidence="1">Uncharacterized protein</fullName>
    </submittedName>
</protein>
<name>A0A939G085_9BACT</name>
<proteinExistence type="predicted"/>
<comment type="caution">
    <text evidence="1">The sequence shown here is derived from an EMBL/GenBank/DDBJ whole genome shotgun (WGS) entry which is preliminary data.</text>
</comment>